<feature type="domain" description="AB hydrolase-1" evidence="1">
    <location>
        <begin position="29"/>
        <end position="230"/>
    </location>
</feature>
<evidence type="ECO:0000313" key="3">
    <source>
        <dbReference type="Proteomes" id="UP000664132"/>
    </source>
</evidence>
<sequence>MNAIRSKGYSIRGLHLPTVGVSVGKPRAGAPPTMYDDGSFVAKEVQVLVGEGKNVILICHSYGGTPTSQSTKGLSRAERQAEGKEGGIVRLAYMTAVVPALGASAQDVLADLPPENQTSMKMDEHGWLYHDPVSASAALTFSDLPSTEGEAWIRRFPQHSAVSFSNELTYAGYKDIPVSYLLCEDDLCVTPDLQTKGIQSMEEASARKVDITSIKSDHVPPVSHPDLVIDWILDVVAKAGGGQ</sequence>
<dbReference type="OrthoDB" id="1263307at2759"/>
<dbReference type="InterPro" id="IPR000073">
    <property type="entry name" value="AB_hydrolase_1"/>
</dbReference>
<organism evidence="2 3">
    <name type="scientific">Cadophora malorum</name>
    <dbReference type="NCBI Taxonomy" id="108018"/>
    <lineage>
        <taxon>Eukaryota</taxon>
        <taxon>Fungi</taxon>
        <taxon>Dikarya</taxon>
        <taxon>Ascomycota</taxon>
        <taxon>Pezizomycotina</taxon>
        <taxon>Leotiomycetes</taxon>
        <taxon>Helotiales</taxon>
        <taxon>Ploettnerulaceae</taxon>
        <taxon>Cadophora</taxon>
    </lineage>
</organism>
<gene>
    <name evidence="2" type="ORF">IFR04_007733</name>
</gene>
<dbReference type="AlphaFoldDB" id="A0A8H7TGD7"/>
<name>A0A8H7TGD7_9HELO</name>
<keyword evidence="3" id="KW-1185">Reference proteome</keyword>
<evidence type="ECO:0000313" key="2">
    <source>
        <dbReference type="EMBL" id="KAG4419137.1"/>
    </source>
</evidence>
<protein>
    <recommendedName>
        <fullName evidence="1">AB hydrolase-1 domain-containing protein</fullName>
    </recommendedName>
</protein>
<dbReference type="PANTHER" id="PTHR37017">
    <property type="entry name" value="AB HYDROLASE-1 DOMAIN-CONTAINING PROTEIN-RELATED"/>
    <property type="match status" value="1"/>
</dbReference>
<dbReference type="EMBL" id="JAFJYH010000112">
    <property type="protein sequence ID" value="KAG4419137.1"/>
    <property type="molecule type" value="Genomic_DNA"/>
</dbReference>
<dbReference type="Proteomes" id="UP000664132">
    <property type="component" value="Unassembled WGS sequence"/>
</dbReference>
<dbReference type="PANTHER" id="PTHR37017:SF13">
    <property type="entry name" value="AB HYDROLASE-1 DOMAIN-CONTAINING PROTEIN"/>
    <property type="match status" value="1"/>
</dbReference>
<proteinExistence type="predicted"/>
<dbReference type="InterPro" id="IPR029058">
    <property type="entry name" value="AB_hydrolase_fold"/>
</dbReference>
<comment type="caution">
    <text evidence="2">The sequence shown here is derived from an EMBL/GenBank/DDBJ whole genome shotgun (WGS) entry which is preliminary data.</text>
</comment>
<dbReference type="Gene3D" id="3.40.50.1820">
    <property type="entry name" value="alpha/beta hydrolase"/>
    <property type="match status" value="1"/>
</dbReference>
<dbReference type="Pfam" id="PF12697">
    <property type="entry name" value="Abhydrolase_6"/>
    <property type="match status" value="1"/>
</dbReference>
<evidence type="ECO:0000259" key="1">
    <source>
        <dbReference type="Pfam" id="PF12697"/>
    </source>
</evidence>
<accession>A0A8H7TGD7</accession>
<dbReference type="InterPro" id="IPR052897">
    <property type="entry name" value="Sec-Metab_Biosynth_Hydrolase"/>
</dbReference>
<reference evidence="2" key="1">
    <citation type="submission" date="2021-02" db="EMBL/GenBank/DDBJ databases">
        <title>Genome sequence Cadophora malorum strain M34.</title>
        <authorList>
            <person name="Stefanovic E."/>
            <person name="Vu D."/>
            <person name="Scully C."/>
            <person name="Dijksterhuis J."/>
            <person name="Roader J."/>
            <person name="Houbraken J."/>
        </authorList>
    </citation>
    <scope>NUCLEOTIDE SEQUENCE</scope>
    <source>
        <strain evidence="2">M34</strain>
    </source>
</reference>
<dbReference type="SUPFAM" id="SSF53474">
    <property type="entry name" value="alpha/beta-Hydrolases"/>
    <property type="match status" value="1"/>
</dbReference>